<keyword evidence="2" id="KW-0813">Transport</keyword>
<evidence type="ECO:0000256" key="4">
    <source>
        <dbReference type="ARBA" id="ARBA00022989"/>
    </source>
</evidence>
<protein>
    <recommendedName>
        <fullName evidence="7">ABC-2 type transporter transmembrane domain-containing protein</fullName>
    </recommendedName>
</protein>
<keyword evidence="9" id="KW-1185">Reference proteome</keyword>
<sequence length="188" mass="21169">YTCEAHNNPADFFLDVINGDSTAVTLNSLEGEGSRFRTITYNTSFLTQFKWVLKRTFRNLMLNPQTSVAQRGSLLMKASYFSLCSHEYISGYYRLSVYFLSKILSDIITLRTIPAIVFTCVAYYMIGLKPTAGAFFTFMFTVAMVAYTATSMAMAISADQTVVAIANIYMTITCVFMMVTYQNSPMVR</sequence>
<feature type="transmembrane region" description="Helical" evidence="6">
    <location>
        <begin position="162"/>
        <end position="181"/>
    </location>
</feature>
<name>A0ABV0PT51_9TELE</name>
<keyword evidence="3 6" id="KW-0812">Transmembrane</keyword>
<dbReference type="PANTHER" id="PTHR48041">
    <property type="entry name" value="ABC TRANSPORTER G FAMILY MEMBER 28"/>
    <property type="match status" value="1"/>
</dbReference>
<organism evidence="8 9">
    <name type="scientific">Goodea atripinnis</name>
    <dbReference type="NCBI Taxonomy" id="208336"/>
    <lineage>
        <taxon>Eukaryota</taxon>
        <taxon>Metazoa</taxon>
        <taxon>Chordata</taxon>
        <taxon>Craniata</taxon>
        <taxon>Vertebrata</taxon>
        <taxon>Euteleostomi</taxon>
        <taxon>Actinopterygii</taxon>
        <taxon>Neopterygii</taxon>
        <taxon>Teleostei</taxon>
        <taxon>Neoteleostei</taxon>
        <taxon>Acanthomorphata</taxon>
        <taxon>Ovalentaria</taxon>
        <taxon>Atherinomorphae</taxon>
        <taxon>Cyprinodontiformes</taxon>
        <taxon>Goodeidae</taxon>
        <taxon>Goodea</taxon>
    </lineage>
</organism>
<feature type="non-terminal residue" evidence="8">
    <location>
        <position position="1"/>
    </location>
</feature>
<evidence type="ECO:0000256" key="2">
    <source>
        <dbReference type="ARBA" id="ARBA00022448"/>
    </source>
</evidence>
<feature type="transmembrane region" description="Helical" evidence="6">
    <location>
        <begin position="103"/>
        <end position="126"/>
    </location>
</feature>
<feature type="domain" description="ABC-2 type transporter transmembrane" evidence="7">
    <location>
        <begin position="84"/>
        <end position="179"/>
    </location>
</feature>
<comment type="caution">
    <text evidence="8">The sequence shown here is derived from an EMBL/GenBank/DDBJ whole genome shotgun (WGS) entry which is preliminary data.</text>
</comment>
<evidence type="ECO:0000313" key="9">
    <source>
        <dbReference type="Proteomes" id="UP001476798"/>
    </source>
</evidence>
<gene>
    <name evidence="8" type="ORF">GOODEAATRI_030822</name>
</gene>
<evidence type="ECO:0000256" key="6">
    <source>
        <dbReference type="SAM" id="Phobius"/>
    </source>
</evidence>
<evidence type="ECO:0000256" key="5">
    <source>
        <dbReference type="ARBA" id="ARBA00023136"/>
    </source>
</evidence>
<keyword evidence="5 6" id="KW-0472">Membrane</keyword>
<evidence type="ECO:0000259" key="7">
    <source>
        <dbReference type="Pfam" id="PF01061"/>
    </source>
</evidence>
<feature type="transmembrane region" description="Helical" evidence="6">
    <location>
        <begin position="132"/>
        <end position="150"/>
    </location>
</feature>
<evidence type="ECO:0000313" key="8">
    <source>
        <dbReference type="EMBL" id="MEQ2186659.1"/>
    </source>
</evidence>
<dbReference type="InterPro" id="IPR050352">
    <property type="entry name" value="ABCG_transporters"/>
</dbReference>
<evidence type="ECO:0000256" key="1">
    <source>
        <dbReference type="ARBA" id="ARBA00004141"/>
    </source>
</evidence>
<dbReference type="Proteomes" id="UP001476798">
    <property type="component" value="Unassembled WGS sequence"/>
</dbReference>
<dbReference type="PANTHER" id="PTHR48041:SF121">
    <property type="entry name" value="ATP-BINDING CASSETTE SUB-FAMILY G MEMBER 2 ISOFORM X1"/>
    <property type="match status" value="1"/>
</dbReference>
<reference evidence="8 9" key="1">
    <citation type="submission" date="2021-06" db="EMBL/GenBank/DDBJ databases">
        <authorList>
            <person name="Palmer J.M."/>
        </authorList>
    </citation>
    <scope>NUCLEOTIDE SEQUENCE [LARGE SCALE GENOMIC DNA]</scope>
    <source>
        <strain evidence="8 9">GA_2019</strain>
        <tissue evidence="8">Muscle</tissue>
    </source>
</reference>
<dbReference type="Pfam" id="PF01061">
    <property type="entry name" value="ABC2_membrane"/>
    <property type="match status" value="1"/>
</dbReference>
<keyword evidence="4 6" id="KW-1133">Transmembrane helix</keyword>
<evidence type="ECO:0000256" key="3">
    <source>
        <dbReference type="ARBA" id="ARBA00022692"/>
    </source>
</evidence>
<accession>A0ABV0PT51</accession>
<proteinExistence type="predicted"/>
<dbReference type="InterPro" id="IPR013525">
    <property type="entry name" value="ABC2_TM"/>
</dbReference>
<dbReference type="EMBL" id="JAHRIO010084963">
    <property type="protein sequence ID" value="MEQ2186659.1"/>
    <property type="molecule type" value="Genomic_DNA"/>
</dbReference>
<comment type="subcellular location">
    <subcellularLocation>
        <location evidence="1">Membrane</location>
        <topology evidence="1">Multi-pass membrane protein</topology>
    </subcellularLocation>
</comment>